<proteinExistence type="predicted"/>
<protein>
    <submittedName>
        <fullName evidence="1">Uncharacterized protein</fullName>
    </submittedName>
</protein>
<dbReference type="RefSeq" id="WP_100424568.1">
    <property type="nucleotide sequence ID" value="NZ_PGEX01000001.1"/>
</dbReference>
<organism evidence="1 2">
    <name type="scientific">Hallerella succinigenes</name>
    <dbReference type="NCBI Taxonomy" id="1896222"/>
    <lineage>
        <taxon>Bacteria</taxon>
        <taxon>Pseudomonadati</taxon>
        <taxon>Fibrobacterota</taxon>
        <taxon>Fibrobacteria</taxon>
        <taxon>Fibrobacterales</taxon>
        <taxon>Fibrobacteraceae</taxon>
        <taxon>Hallerella</taxon>
    </lineage>
</organism>
<gene>
    <name evidence="1" type="ORF">BGX16_0421</name>
</gene>
<dbReference type="Proteomes" id="UP000231134">
    <property type="component" value="Unassembled WGS sequence"/>
</dbReference>
<dbReference type="OrthoDB" id="9812965at2"/>
<keyword evidence="2" id="KW-1185">Reference proteome</keyword>
<reference evidence="1 2" key="1">
    <citation type="submission" date="2017-11" db="EMBL/GenBank/DDBJ databases">
        <title>Animal gut microbial communities from fecal samples from Wisconsin, USA.</title>
        <authorList>
            <person name="Neumann A."/>
        </authorList>
    </citation>
    <scope>NUCLEOTIDE SEQUENCE [LARGE SCALE GENOMIC DNA]</scope>
    <source>
        <strain evidence="1 2">UWS3</strain>
    </source>
</reference>
<dbReference type="AlphaFoldDB" id="A0A2M9A440"/>
<accession>A0A2M9A440</accession>
<name>A0A2M9A440_9BACT</name>
<sequence length="516" mass="57283">MKIFSLLGAFLFLLLGILACSEGDVSFDTDDAEVVTVKAYMMLLGDSAGTRLKSDTLLPSDSLVLIAQIEPSRSIRISQFYWQIDSSSKHSEFSYRTNVSTPGLHQAKFILLDRFEDTLQDSVSFWIAPEPVLDTGALIPKNGTTSIPTSKALSFAWKSTVENPLSITHYPFLLKCGSDTLVDTVLNSTEFIYTQGFPTLTRCSWTVSAHDNFGRTSPTSIRAAFFTENDSEEVFGAAFASISTPFSSLLDSLRFKLFDADGNLLDLDNFAVDRNDSVITLSKLPAADYRLFVTHFKYTDFTSDTLHFTVRTGKVSSLGTILLSDTVQPQIICDFCTEDSLTWNDTLRFAVEEKGLPPQSATLRITFDGATLSNWDYKEDSLFIYTHSLQKSFAWHPLKIALSDRSGNYIAKNFYVEPGKSCVKTLDKASIFADSSISIPIQNLCPNLTPKRYFWDIDNDGNWDGEAPAAGLDSVSKTFSGSLFHVYQNPIHVYILYESGAQYEATFTLYVDGVSG</sequence>
<evidence type="ECO:0000313" key="2">
    <source>
        <dbReference type="Proteomes" id="UP000231134"/>
    </source>
</evidence>
<dbReference type="EMBL" id="PGEX01000001">
    <property type="protein sequence ID" value="PJJ40495.1"/>
    <property type="molecule type" value="Genomic_DNA"/>
</dbReference>
<dbReference type="PROSITE" id="PS51257">
    <property type="entry name" value="PROKAR_LIPOPROTEIN"/>
    <property type="match status" value="1"/>
</dbReference>
<comment type="caution">
    <text evidence="1">The sequence shown here is derived from an EMBL/GenBank/DDBJ whole genome shotgun (WGS) entry which is preliminary data.</text>
</comment>
<evidence type="ECO:0000313" key="1">
    <source>
        <dbReference type="EMBL" id="PJJ40495.1"/>
    </source>
</evidence>